<dbReference type="NCBIfam" id="TIGR04183">
    <property type="entry name" value="Por_Secre_tail"/>
    <property type="match status" value="1"/>
</dbReference>
<dbReference type="EMBL" id="JAWDJT010000010">
    <property type="protein sequence ID" value="MDU0371798.1"/>
    <property type="molecule type" value="Genomic_DNA"/>
</dbReference>
<proteinExistence type="predicted"/>
<protein>
    <submittedName>
        <fullName evidence="1">T9SS type A sorting domain-containing protein</fullName>
    </submittedName>
</protein>
<evidence type="ECO:0000313" key="1">
    <source>
        <dbReference type="EMBL" id="MDU0371798.1"/>
    </source>
</evidence>
<comment type="caution">
    <text evidence="1">The sequence shown here is derived from an EMBL/GenBank/DDBJ whole genome shotgun (WGS) entry which is preliminary data.</text>
</comment>
<dbReference type="InterPro" id="IPR026444">
    <property type="entry name" value="Secre_tail"/>
</dbReference>
<sequence>MADSTSATQVRITVPGGELSGLLRVTTASGTTLSPGSLTITRPTSTSIFRLVSGSFTSRAAATSLTTFPGPFENELLIAQPATVMLSTLAGQTMYRSQQALSSVAQLLPGLPTLKAGVYVLRLTTATGSTQRE</sequence>
<dbReference type="Proteomes" id="UP001250698">
    <property type="component" value="Unassembled WGS sequence"/>
</dbReference>
<evidence type="ECO:0000313" key="2">
    <source>
        <dbReference type="Proteomes" id="UP001250698"/>
    </source>
</evidence>
<accession>A0ABU3TKA4</accession>
<gene>
    <name evidence="1" type="ORF">ROI90_15445</name>
</gene>
<organism evidence="1 2">
    <name type="scientific">Hymenobacter endophyticus</name>
    <dbReference type="NCBI Taxonomy" id="3076335"/>
    <lineage>
        <taxon>Bacteria</taxon>
        <taxon>Pseudomonadati</taxon>
        <taxon>Bacteroidota</taxon>
        <taxon>Cytophagia</taxon>
        <taxon>Cytophagales</taxon>
        <taxon>Hymenobacteraceae</taxon>
        <taxon>Hymenobacter</taxon>
    </lineage>
</organism>
<keyword evidence="2" id="KW-1185">Reference proteome</keyword>
<reference evidence="1 2" key="1">
    <citation type="submission" date="2023-10" db="EMBL/GenBank/DDBJ databases">
        <title>Hymenobacter endophyticus sp. nov., an isolate from the leaf tissues of wheat.</title>
        <authorList>
            <person name="Dai Y."/>
        </authorList>
    </citation>
    <scope>NUCLEOTIDE SEQUENCE [LARGE SCALE GENOMIC DNA]</scope>
    <source>
        <strain evidence="1 2">ZK17L-C2</strain>
    </source>
</reference>
<name>A0ABU3TKA4_9BACT</name>
<dbReference type="RefSeq" id="WP_315999257.1">
    <property type="nucleotide sequence ID" value="NZ_JAWDJT010000010.1"/>
</dbReference>